<reference evidence="9" key="1">
    <citation type="journal article" date="2011" name="Genome Res.">
        <title>Phylogeny-wide analysis of social amoeba genomes highlights ancient origins for complex intercellular communication.</title>
        <authorList>
            <person name="Heidel A.J."/>
            <person name="Lawal H.M."/>
            <person name="Felder M."/>
            <person name="Schilde C."/>
            <person name="Helps N.R."/>
            <person name="Tunggal B."/>
            <person name="Rivero F."/>
            <person name="John U."/>
            <person name="Schleicher M."/>
            <person name="Eichinger L."/>
            <person name="Platzer M."/>
            <person name="Noegel A.A."/>
            <person name="Schaap P."/>
            <person name="Gloeckner G."/>
        </authorList>
    </citation>
    <scope>NUCLEOTIDE SEQUENCE [LARGE SCALE GENOMIC DNA]</scope>
    <source>
        <strain evidence="9">SH3</strain>
    </source>
</reference>
<protein>
    <submittedName>
        <fullName evidence="8">SNF2-related domain-containing protein</fullName>
    </submittedName>
</protein>
<dbReference type="InterPro" id="IPR050628">
    <property type="entry name" value="SNF2_RAD54_helicase_TF"/>
</dbReference>
<dbReference type="GO" id="GO:0005524">
    <property type="term" value="F:ATP binding"/>
    <property type="evidence" value="ECO:0007669"/>
    <property type="project" value="UniProtKB-KW"/>
</dbReference>
<organism evidence="8 9">
    <name type="scientific">Cavenderia fasciculata</name>
    <name type="common">Slime mold</name>
    <name type="synonym">Dictyostelium fasciculatum</name>
    <dbReference type="NCBI Taxonomy" id="261658"/>
    <lineage>
        <taxon>Eukaryota</taxon>
        <taxon>Amoebozoa</taxon>
        <taxon>Evosea</taxon>
        <taxon>Eumycetozoa</taxon>
        <taxon>Dictyostelia</taxon>
        <taxon>Acytosteliales</taxon>
        <taxon>Cavenderiaceae</taxon>
        <taxon>Cavenderia</taxon>
    </lineage>
</organism>
<evidence type="ECO:0000259" key="6">
    <source>
        <dbReference type="PROSITE" id="PS51192"/>
    </source>
</evidence>
<dbReference type="SMART" id="SM00487">
    <property type="entry name" value="DEXDc"/>
    <property type="match status" value="1"/>
</dbReference>
<evidence type="ECO:0000259" key="7">
    <source>
        <dbReference type="PROSITE" id="PS51194"/>
    </source>
</evidence>
<dbReference type="OMA" id="KTIICIA"/>
<dbReference type="OrthoDB" id="2801544at2759"/>
<evidence type="ECO:0000256" key="4">
    <source>
        <dbReference type="SAM" id="Coils"/>
    </source>
</evidence>
<dbReference type="Pfam" id="PF00176">
    <property type="entry name" value="SNF2-rel_dom"/>
    <property type="match status" value="1"/>
</dbReference>
<sequence length="1175" mass="136000">MINHTKDDEKETVTNTAYNITSTTSTTTSLSAPFITTSAIKRERNGGSKIKIETNDEQRGDDDDDDQDREQQQYSEDDIKKTNLLERWHQKLMKLAETQPFIDQTFYFSKELFNRHSLSSYSLFKQELIYILTTRDQIKLENDGDENRLFRVSSLTLLQLLDRIKDYYYVNNFELYKEDFHLVFAFDAETNPYLDKRIGGYINQLISSINDQLLLELFDLQQVFKKKKASTVRLESSIVATDRNIQKLRQAPKPSKKPPSKKKLEKENKAKKIQIKQDNKKLLFQQLEKKDQDKFNFKHVMENLEKPLEWRDSPLPFPYQHINLVQPDGMFERMKLYNYQQNGLAKMIRREASLGEPYINPIWIKLPIDQENNEEEEEEEEMEIEDTATTAAIEFVYKNLITKKTVKKEPKDYYLADIKGGILCEEMGTGKTVISIALILSTLGSFAKVPDNPPPNWEIILPPMSLETKDKKKQIIDLDYEQMEENNNDNIDSSVPTLMYYGAREVILKGYPYRTLFHQDIVTLVQQIPKTRVNIYSAKTFQRSCNVAPIRTLVLSSTTLIIVPHHILHQWNQETMMHRIIKKLVIDSEDHIPSIEELVGYDLVIMSHNKVSRLDTNDNSIDSQAQSLLGIYWLRVIIDEGHVIGNSSTKMTNLVKDLAAERRWVCSGTPVSSSLVSNELSNLYSILSFLRVNPYKDADTFRKLISTPTTKLDPRGIDRLVQVLSRISIRTPSAVVARDLQLPTLTVDTHMVSLSKDEIIKYNEIVFQVATNLLASQYEGPDSLFSAGNQKYAIEVFNQLRRACFYSPGLEENQRQMAREAIESAIQRNDYIIPLADKLQLLKIYKYFEAISKLQNPQFTELSFFFKEKEKEENVDNNQEQKEKKKVRFIIPDVDNLENNSVENLNNNNNNNNVVKLEKNAEILDNNITDNNNNQKKNTAPIGMDSSILNNTTTIAQPKLIDSSKLDYLIKRLQELEKKGIKLMAMKHAKLNFLQYHSNMKLKKRAMAILSFQTDSQQHFIVMNTDLAAYGINLTAANHIIFVDQLTSEGKERQAIKRAHRIGQLNPVSVEKLIIPNTIEQMILSTLNHNQNQNNQNNQNNNNQIINLEEEDEQMEFINQEIVQQEEEGSSLISSKNSSEFLFQDEKREEQSTKIKNILRSLVPLDLILFNLNYF</sequence>
<dbReference type="InterPro" id="IPR038718">
    <property type="entry name" value="SNF2-like_sf"/>
</dbReference>
<dbReference type="InterPro" id="IPR000330">
    <property type="entry name" value="SNF2_N"/>
</dbReference>
<dbReference type="InterPro" id="IPR049730">
    <property type="entry name" value="SNF2/RAD54-like_C"/>
</dbReference>
<evidence type="ECO:0000313" key="9">
    <source>
        <dbReference type="Proteomes" id="UP000007797"/>
    </source>
</evidence>
<keyword evidence="3" id="KW-0067">ATP-binding</keyword>
<dbReference type="InterPro" id="IPR027417">
    <property type="entry name" value="P-loop_NTPase"/>
</dbReference>
<dbReference type="GO" id="GO:0006281">
    <property type="term" value="P:DNA repair"/>
    <property type="evidence" value="ECO:0007669"/>
    <property type="project" value="TreeGrafter"/>
</dbReference>
<dbReference type="PROSITE" id="PS51192">
    <property type="entry name" value="HELICASE_ATP_BIND_1"/>
    <property type="match status" value="1"/>
</dbReference>
<dbReference type="PANTHER" id="PTHR45626">
    <property type="entry name" value="TRANSCRIPTION TERMINATION FACTOR 2-RELATED"/>
    <property type="match status" value="1"/>
</dbReference>
<feature type="compositionally biased region" description="Acidic residues" evidence="5">
    <location>
        <begin position="59"/>
        <end position="68"/>
    </location>
</feature>
<dbReference type="PANTHER" id="PTHR45626:SF51">
    <property type="entry name" value="SNF2-RELATED DOMAIN-CONTAINING PROTEIN"/>
    <property type="match status" value="1"/>
</dbReference>
<evidence type="ECO:0000313" key="8">
    <source>
        <dbReference type="EMBL" id="EGG23672.1"/>
    </source>
</evidence>
<dbReference type="AlphaFoldDB" id="F4PMS8"/>
<keyword evidence="2" id="KW-0378">Hydrolase</keyword>
<evidence type="ECO:0000256" key="2">
    <source>
        <dbReference type="ARBA" id="ARBA00022801"/>
    </source>
</evidence>
<dbReference type="GeneID" id="14874899"/>
<dbReference type="InterPro" id="IPR014001">
    <property type="entry name" value="Helicase_ATP-bd"/>
</dbReference>
<dbReference type="EMBL" id="GL883008">
    <property type="protein sequence ID" value="EGG23672.1"/>
    <property type="molecule type" value="Genomic_DNA"/>
</dbReference>
<dbReference type="CDD" id="cd18793">
    <property type="entry name" value="SF2_C_SNF"/>
    <property type="match status" value="1"/>
</dbReference>
<evidence type="ECO:0000256" key="1">
    <source>
        <dbReference type="ARBA" id="ARBA00022741"/>
    </source>
</evidence>
<dbReference type="GO" id="GO:0016787">
    <property type="term" value="F:hydrolase activity"/>
    <property type="evidence" value="ECO:0007669"/>
    <property type="project" value="UniProtKB-KW"/>
</dbReference>
<feature type="domain" description="Helicase ATP-binding" evidence="6">
    <location>
        <begin position="525"/>
        <end position="688"/>
    </location>
</feature>
<accession>F4PMS8</accession>
<feature type="region of interest" description="Disordered" evidence="5">
    <location>
        <begin position="45"/>
        <end position="76"/>
    </location>
</feature>
<dbReference type="KEGG" id="dfa:DFA_05806"/>
<dbReference type="Gene3D" id="3.40.50.10810">
    <property type="entry name" value="Tandem AAA-ATPase domain"/>
    <property type="match status" value="1"/>
</dbReference>
<gene>
    <name evidence="8" type="ORF">DFA_05806</name>
</gene>
<dbReference type="STRING" id="1054147.F4PMS8"/>
<evidence type="ECO:0000256" key="5">
    <source>
        <dbReference type="SAM" id="MobiDB-lite"/>
    </source>
</evidence>
<dbReference type="Pfam" id="PF00271">
    <property type="entry name" value="Helicase_C"/>
    <property type="match status" value="1"/>
</dbReference>
<dbReference type="CDD" id="cd18008">
    <property type="entry name" value="DEXDc_SHPRH-like"/>
    <property type="match status" value="1"/>
</dbReference>
<dbReference type="InterPro" id="IPR001650">
    <property type="entry name" value="Helicase_C-like"/>
</dbReference>
<feature type="compositionally biased region" description="Basic and acidic residues" evidence="5">
    <location>
        <begin position="45"/>
        <end position="58"/>
    </location>
</feature>
<dbReference type="GO" id="GO:0008094">
    <property type="term" value="F:ATP-dependent activity, acting on DNA"/>
    <property type="evidence" value="ECO:0007669"/>
    <property type="project" value="TreeGrafter"/>
</dbReference>
<feature type="compositionally biased region" description="Basic and acidic residues" evidence="5">
    <location>
        <begin position="262"/>
        <end position="271"/>
    </location>
</feature>
<feature type="coiled-coil region" evidence="4">
    <location>
        <begin position="1091"/>
        <end position="1128"/>
    </location>
</feature>
<feature type="coiled-coil region" evidence="4">
    <location>
        <begin position="868"/>
        <end position="934"/>
    </location>
</feature>
<dbReference type="Proteomes" id="UP000007797">
    <property type="component" value="Unassembled WGS sequence"/>
</dbReference>
<dbReference type="PROSITE" id="PS51194">
    <property type="entry name" value="HELICASE_CTER"/>
    <property type="match status" value="1"/>
</dbReference>
<feature type="domain" description="Helicase C-terminal" evidence="7">
    <location>
        <begin position="943"/>
        <end position="1114"/>
    </location>
</feature>
<dbReference type="SMART" id="SM00490">
    <property type="entry name" value="HELICc"/>
    <property type="match status" value="1"/>
</dbReference>
<name>F4PMS8_CACFS</name>
<keyword evidence="4" id="KW-0175">Coiled coil</keyword>
<keyword evidence="1" id="KW-0547">Nucleotide-binding</keyword>
<dbReference type="GO" id="GO:0005634">
    <property type="term" value="C:nucleus"/>
    <property type="evidence" value="ECO:0007669"/>
    <property type="project" value="TreeGrafter"/>
</dbReference>
<evidence type="ECO:0000256" key="3">
    <source>
        <dbReference type="ARBA" id="ARBA00022840"/>
    </source>
</evidence>
<proteinExistence type="predicted"/>
<dbReference type="RefSeq" id="XP_004361523.1">
    <property type="nucleotide sequence ID" value="XM_004361466.1"/>
</dbReference>
<dbReference type="SUPFAM" id="SSF52540">
    <property type="entry name" value="P-loop containing nucleoside triphosphate hydrolases"/>
    <property type="match status" value="2"/>
</dbReference>
<dbReference type="Gene3D" id="3.40.50.300">
    <property type="entry name" value="P-loop containing nucleotide triphosphate hydrolases"/>
    <property type="match status" value="1"/>
</dbReference>
<feature type="region of interest" description="Disordered" evidence="5">
    <location>
        <begin position="249"/>
        <end position="271"/>
    </location>
</feature>
<keyword evidence="9" id="KW-1185">Reference proteome</keyword>